<keyword evidence="3" id="KW-1185">Reference proteome</keyword>
<dbReference type="EMBL" id="JBHSGQ010000002">
    <property type="protein sequence ID" value="MFC4724590.1"/>
    <property type="molecule type" value="Genomic_DNA"/>
</dbReference>
<protein>
    <recommendedName>
        <fullName evidence="4">FUSC family protein</fullName>
    </recommendedName>
</protein>
<accession>A0ABV9NAD4</accession>
<evidence type="ECO:0000313" key="3">
    <source>
        <dbReference type="Proteomes" id="UP001596024"/>
    </source>
</evidence>
<evidence type="ECO:0000256" key="1">
    <source>
        <dbReference type="SAM" id="Phobius"/>
    </source>
</evidence>
<reference evidence="3" key="1">
    <citation type="journal article" date="2019" name="Int. J. Syst. Evol. Microbiol.">
        <title>The Global Catalogue of Microorganisms (GCM) 10K type strain sequencing project: providing services to taxonomists for standard genome sequencing and annotation.</title>
        <authorList>
            <consortium name="The Broad Institute Genomics Platform"/>
            <consortium name="The Broad Institute Genome Sequencing Center for Infectious Disease"/>
            <person name="Wu L."/>
            <person name="Ma J."/>
        </authorList>
    </citation>
    <scope>NUCLEOTIDE SEQUENCE [LARGE SCALE GENOMIC DNA]</scope>
    <source>
        <strain evidence="3">CCUG 62981</strain>
    </source>
</reference>
<evidence type="ECO:0008006" key="4">
    <source>
        <dbReference type="Google" id="ProtNLM"/>
    </source>
</evidence>
<dbReference type="RefSeq" id="WP_371393740.1">
    <property type="nucleotide sequence ID" value="NZ_CP163421.1"/>
</dbReference>
<keyword evidence="1" id="KW-0472">Membrane</keyword>
<dbReference type="Proteomes" id="UP001596024">
    <property type="component" value="Unassembled WGS sequence"/>
</dbReference>
<name>A0ABV9NAD4_9PROT</name>
<gene>
    <name evidence="2" type="ORF">ACFPB0_04735</name>
</gene>
<comment type="caution">
    <text evidence="2">The sequence shown here is derived from an EMBL/GenBank/DDBJ whole genome shotgun (WGS) entry which is preliminary data.</text>
</comment>
<proteinExistence type="predicted"/>
<organism evidence="2 3">
    <name type="scientific">Glycocaulis abyssi</name>
    <dbReference type="NCBI Taxonomy" id="1433403"/>
    <lineage>
        <taxon>Bacteria</taxon>
        <taxon>Pseudomonadati</taxon>
        <taxon>Pseudomonadota</taxon>
        <taxon>Alphaproteobacteria</taxon>
        <taxon>Maricaulales</taxon>
        <taxon>Maricaulaceae</taxon>
        <taxon>Glycocaulis</taxon>
    </lineage>
</organism>
<feature type="transmembrane region" description="Helical" evidence="1">
    <location>
        <begin position="82"/>
        <end position="105"/>
    </location>
</feature>
<feature type="transmembrane region" description="Helical" evidence="1">
    <location>
        <begin position="44"/>
        <end position="62"/>
    </location>
</feature>
<sequence length="112" mass="11244">MSGHDDGFDARLTGLFEEAAPPADHAFTSRVTGAVDRLAFLRPLLLVIAALLGVALASWQFGDLAGVLGTALFSIGSAAANAAGLQAIAMAIAALGLSALTLIAFRHGGADL</sequence>
<keyword evidence="1" id="KW-0812">Transmembrane</keyword>
<keyword evidence="1" id="KW-1133">Transmembrane helix</keyword>
<evidence type="ECO:0000313" key="2">
    <source>
        <dbReference type="EMBL" id="MFC4724590.1"/>
    </source>
</evidence>